<keyword evidence="8" id="KW-1185">Reference proteome</keyword>
<dbReference type="Proteomes" id="UP000186594">
    <property type="component" value="Unassembled WGS sequence"/>
</dbReference>
<evidence type="ECO:0000259" key="6">
    <source>
        <dbReference type="Pfam" id="PF12850"/>
    </source>
</evidence>
<dbReference type="NCBIfam" id="TIGR00040">
    <property type="entry name" value="yfcE"/>
    <property type="match status" value="1"/>
</dbReference>
<dbReference type="PANTHER" id="PTHR11124">
    <property type="entry name" value="VACUOLAR SORTING PROTEIN VPS29"/>
    <property type="match status" value="1"/>
</dbReference>
<dbReference type="EMBL" id="LXFE01002636">
    <property type="protein sequence ID" value="OLL22897.1"/>
    <property type="molecule type" value="Genomic_DNA"/>
</dbReference>
<feature type="domain" description="Calcineurin-like phosphoesterase" evidence="6">
    <location>
        <begin position="1"/>
        <end position="157"/>
    </location>
</feature>
<dbReference type="InterPro" id="IPR029052">
    <property type="entry name" value="Metallo-depent_PP-like"/>
</dbReference>
<dbReference type="GO" id="GO:0042147">
    <property type="term" value="P:retrograde transport, endosome to Golgi"/>
    <property type="evidence" value="ECO:0007669"/>
    <property type="project" value="EnsemblFungi"/>
</dbReference>
<dbReference type="InterPro" id="IPR000979">
    <property type="entry name" value="Phosphodiesterase_MJ0936/Vps29"/>
</dbReference>
<evidence type="ECO:0000256" key="1">
    <source>
        <dbReference type="ARBA" id="ARBA00005945"/>
    </source>
</evidence>
<comment type="caution">
    <text evidence="7">The sequence shown here is derived from an EMBL/GenBank/DDBJ whole genome shotgun (WGS) entry which is preliminary data.</text>
</comment>
<dbReference type="Gene3D" id="3.60.21.10">
    <property type="match status" value="1"/>
</dbReference>
<organism evidence="7 8">
    <name type="scientific">Neolecta irregularis (strain DAH-3)</name>
    <dbReference type="NCBI Taxonomy" id="1198029"/>
    <lineage>
        <taxon>Eukaryota</taxon>
        <taxon>Fungi</taxon>
        <taxon>Dikarya</taxon>
        <taxon>Ascomycota</taxon>
        <taxon>Taphrinomycotina</taxon>
        <taxon>Neolectales</taxon>
        <taxon>Neolectaceae</taxon>
        <taxon>Neolecta</taxon>
    </lineage>
</organism>
<comment type="similarity">
    <text evidence="1 5">Belongs to the VPS29 family.</text>
</comment>
<evidence type="ECO:0000313" key="8">
    <source>
        <dbReference type="Proteomes" id="UP000186594"/>
    </source>
</evidence>
<evidence type="ECO:0000256" key="2">
    <source>
        <dbReference type="ARBA" id="ARBA00017767"/>
    </source>
</evidence>
<accession>A0A1U7LJS3</accession>
<reference evidence="7 8" key="1">
    <citation type="submission" date="2016-04" db="EMBL/GenBank/DDBJ databases">
        <title>Evolutionary innovation and constraint leading to complex multicellularity in the Ascomycota.</title>
        <authorList>
            <person name="Cisse O."/>
            <person name="Nguyen A."/>
            <person name="Hewitt D.A."/>
            <person name="Jedd G."/>
            <person name="Stajich J.E."/>
        </authorList>
    </citation>
    <scope>NUCLEOTIDE SEQUENCE [LARGE SCALE GENOMIC DNA]</scope>
    <source>
        <strain evidence="7 8">DAH-3</strain>
    </source>
</reference>
<dbReference type="GO" id="GO:0005829">
    <property type="term" value="C:cytosol"/>
    <property type="evidence" value="ECO:0007669"/>
    <property type="project" value="GOC"/>
</dbReference>
<dbReference type="InterPro" id="IPR024654">
    <property type="entry name" value="Calcineurin-like_PHP_lpxH"/>
</dbReference>
<name>A0A1U7LJS3_NEOID</name>
<evidence type="ECO:0000256" key="4">
    <source>
        <dbReference type="ARBA" id="ARBA00022927"/>
    </source>
</evidence>
<evidence type="ECO:0000313" key="7">
    <source>
        <dbReference type="EMBL" id="OLL22897.1"/>
    </source>
</evidence>
<dbReference type="OMA" id="IHGHQCI"/>
<keyword evidence="4" id="KW-0653">Protein transport</keyword>
<dbReference type="CDD" id="cd07394">
    <property type="entry name" value="MPP_Vps29"/>
    <property type="match status" value="1"/>
</dbReference>
<dbReference type="STRING" id="1198029.A0A1U7LJS3"/>
<dbReference type="InterPro" id="IPR028661">
    <property type="entry name" value="Vps29"/>
</dbReference>
<proteinExistence type="inferred from homology"/>
<dbReference type="GO" id="GO:0005768">
    <property type="term" value="C:endosome"/>
    <property type="evidence" value="ECO:0007669"/>
    <property type="project" value="EnsemblFungi"/>
</dbReference>
<evidence type="ECO:0000256" key="3">
    <source>
        <dbReference type="ARBA" id="ARBA00022448"/>
    </source>
</evidence>
<dbReference type="OrthoDB" id="10258130at2759"/>
<dbReference type="GO" id="GO:0006886">
    <property type="term" value="P:intracellular protein transport"/>
    <property type="evidence" value="ECO:0007669"/>
    <property type="project" value="EnsemblFungi"/>
</dbReference>
<dbReference type="GO" id="GO:0030904">
    <property type="term" value="C:retromer complex"/>
    <property type="evidence" value="ECO:0007669"/>
    <property type="project" value="EnsemblFungi"/>
</dbReference>
<dbReference type="AlphaFoldDB" id="A0A1U7LJS3"/>
<dbReference type="FunFam" id="3.60.21.10:FF:000015">
    <property type="entry name" value="Vacuolar protein sorting-associated protein 29"/>
    <property type="match status" value="1"/>
</dbReference>
<sequence>MLILVIGDLHIPYRAVDLPQKFKKLLVPGKIQQILCTGNVTDQETNEYLRTIAADFQAVKGDFDENMSLPTSKIITHGQLRIGFTHGHLIIPQCDPDALAIAARQMDVDVFIYGGLHKFEAYELDGRFFVSPGTATGAMSILDPEEATPSFVLMDIQGAVLVLYVYQLIDGDVKVEKVQFRKNM</sequence>
<dbReference type="Pfam" id="PF12850">
    <property type="entry name" value="Metallophos_2"/>
    <property type="match status" value="1"/>
</dbReference>
<keyword evidence="3" id="KW-0813">Transport</keyword>
<gene>
    <name evidence="7" type="ORF">NEOLI_000203</name>
</gene>
<protein>
    <recommendedName>
        <fullName evidence="2 5">Vacuolar protein sorting-associated protein 29</fullName>
    </recommendedName>
</protein>
<dbReference type="SUPFAM" id="SSF56300">
    <property type="entry name" value="Metallo-dependent phosphatases"/>
    <property type="match status" value="1"/>
</dbReference>
<evidence type="ECO:0000256" key="5">
    <source>
        <dbReference type="RuleBase" id="RU362040"/>
    </source>
</evidence>